<evidence type="ECO:0000313" key="3">
    <source>
        <dbReference type="Proteomes" id="UP000293995"/>
    </source>
</evidence>
<sequence>MIRLLWAASVRTRCYLRRYMPTNIAVDAIRTRRGLKWGVPAMLLAAPYVLAASICTNLIAGGAPGWLNLLVLLFIWNAIKFIIMGPISLVLLIRARLQETVAQRRACADQATRDELTVADEPMSGVPR</sequence>
<dbReference type="KEGG" id="mprt:ET475_00735"/>
<reference evidence="2 3" key="1">
    <citation type="submission" date="2019-01" db="EMBL/GenBank/DDBJ databases">
        <title>Genome sequencing of strain DFW100M-13.</title>
        <authorList>
            <person name="Heo J."/>
            <person name="Kim S.-J."/>
            <person name="Kim J.-S."/>
            <person name="Hong S.-B."/>
            <person name="Kwon S.-W."/>
        </authorList>
    </citation>
    <scope>NUCLEOTIDE SEQUENCE [LARGE SCALE GENOMIC DNA]</scope>
    <source>
        <strain evidence="2 3">DFW100M-13</strain>
    </source>
</reference>
<proteinExistence type="predicted"/>
<dbReference type="EMBL" id="CP035494">
    <property type="protein sequence ID" value="QAY58675.1"/>
    <property type="molecule type" value="Genomic_DNA"/>
</dbReference>
<accession>A0A4P6E9E8</accession>
<keyword evidence="3" id="KW-1185">Reference proteome</keyword>
<dbReference type="RefSeq" id="WP_129385104.1">
    <property type="nucleotide sequence ID" value="NZ_CP035494.1"/>
</dbReference>
<keyword evidence="1" id="KW-1133">Transmembrane helix</keyword>
<evidence type="ECO:0000256" key="1">
    <source>
        <dbReference type="SAM" id="Phobius"/>
    </source>
</evidence>
<feature type="transmembrane region" description="Helical" evidence="1">
    <location>
        <begin position="66"/>
        <end position="93"/>
    </location>
</feature>
<protein>
    <submittedName>
        <fullName evidence="2">Sulfate permease</fullName>
    </submittedName>
</protein>
<dbReference type="AlphaFoldDB" id="A0A4P6E9E8"/>
<gene>
    <name evidence="2" type="ORF">ET475_00735</name>
</gene>
<organism evidence="2 3">
    <name type="scientific">Microbacterium protaetiae</name>
    <dbReference type="NCBI Taxonomy" id="2509458"/>
    <lineage>
        <taxon>Bacteria</taxon>
        <taxon>Bacillati</taxon>
        <taxon>Actinomycetota</taxon>
        <taxon>Actinomycetes</taxon>
        <taxon>Micrococcales</taxon>
        <taxon>Microbacteriaceae</taxon>
        <taxon>Microbacterium</taxon>
    </lineage>
</organism>
<dbReference type="OrthoDB" id="4774131at2"/>
<name>A0A4P6E9E8_9MICO</name>
<evidence type="ECO:0000313" key="2">
    <source>
        <dbReference type="EMBL" id="QAY58675.1"/>
    </source>
</evidence>
<keyword evidence="1" id="KW-0812">Transmembrane</keyword>
<keyword evidence="1" id="KW-0472">Membrane</keyword>
<dbReference type="Proteomes" id="UP000293995">
    <property type="component" value="Chromosome"/>
</dbReference>
<feature type="transmembrane region" description="Helical" evidence="1">
    <location>
        <begin position="39"/>
        <end position="60"/>
    </location>
</feature>